<evidence type="ECO:0000259" key="3">
    <source>
        <dbReference type="Pfam" id="PF10536"/>
    </source>
</evidence>
<dbReference type="GO" id="GO:0010073">
    <property type="term" value="P:meristem maintenance"/>
    <property type="evidence" value="ECO:0007669"/>
    <property type="project" value="InterPro"/>
</dbReference>
<keyword evidence="1" id="KW-0175">Coiled coil</keyword>
<feature type="region of interest" description="Disordered" evidence="2">
    <location>
        <begin position="500"/>
        <end position="519"/>
    </location>
</feature>
<feature type="compositionally biased region" description="Basic and acidic residues" evidence="2">
    <location>
        <begin position="500"/>
        <end position="516"/>
    </location>
</feature>
<dbReference type="PANTHER" id="PTHR46033:SF67">
    <property type="entry name" value="AMINOTRANSFERASE-LIKE, PLANT MOBILE DOMAIN FAMILY PROTEIN"/>
    <property type="match status" value="1"/>
</dbReference>
<name>A0AAW1XS12_RUBAR</name>
<dbReference type="Proteomes" id="UP001457282">
    <property type="component" value="Unassembled WGS sequence"/>
</dbReference>
<dbReference type="InterPro" id="IPR044824">
    <property type="entry name" value="MAIN-like"/>
</dbReference>
<comment type="caution">
    <text evidence="4">The sequence shown here is derived from an EMBL/GenBank/DDBJ whole genome shotgun (WGS) entry which is preliminary data.</text>
</comment>
<evidence type="ECO:0000313" key="5">
    <source>
        <dbReference type="Proteomes" id="UP001457282"/>
    </source>
</evidence>
<protein>
    <recommendedName>
        <fullName evidence="3">Aminotransferase-like plant mobile domain-containing protein</fullName>
    </recommendedName>
</protein>
<feature type="domain" description="Aminotransferase-like plant mobile" evidence="3">
    <location>
        <begin position="116"/>
        <end position="478"/>
    </location>
</feature>
<feature type="compositionally biased region" description="Polar residues" evidence="2">
    <location>
        <begin position="625"/>
        <end position="635"/>
    </location>
</feature>
<dbReference type="Pfam" id="PF10536">
    <property type="entry name" value="PMD"/>
    <property type="match status" value="1"/>
</dbReference>
<evidence type="ECO:0000313" key="4">
    <source>
        <dbReference type="EMBL" id="KAK9939243.1"/>
    </source>
</evidence>
<sequence length="1004" mass="114148">MASSSDDALRTMALTRLNQLMEEIGSTTTDFRVLIPHSTSQHFILGPALKSADNFPDIYSEFPKRENEDFLIHNQNAKFYEWFHNCHRFWPSNDPDWVSWLLRVEAQKSYIWHQAGIYDILQFSKFTIPLDRSLVLAALCFWSSSTNSFHFGHGPLTITLLDLSALVGLRPCGAPFDVVVANSISIPDDTYGIKITKHSSFYSFIREHNNVEGAVTDEEHAAFLHYWLCRYLLCSPSFKIIKTNLPLAVALSRGESYALGPLVLAYLYRGIKDLLRSQLNTTGGPLWILQLWLHAYFPKLRPHCFAFPNLSCHGLKYVSFKEPKLPFHHCLLYMYHLDREENFNFNPYSKLDALPPWLIFPWSEMTETEFSSIMDMWASFLVSRDLPVGIALPKFGSKMFGVEAYCPNLCARQFGLIQDIPAPPFYSLNTHFLEKIIVRSFEEQLQVIKVTTAHLFTQLKLALYSPLPSTTSSFRAWWNKYYKHIFPQDLNNLHELDDLTRHKTPRQEPAEKARKDAVRKRRGAIAIQDSYQQQVPEPGPSRKRIRYVDKQGMCSSVADGKGILPKIQFLSGRGRAHSMTRKAITACHILRSLRKGNYIAHAKSKEAASEKKRSRVSKNKATHPPSKNQFQSGTRKSCGKKLTPKEELDCSFTNLKKSHSQSHSKATETTFQKKTGPPRSNHQDSDAVSVGHVVESNINSRLNEPPLTETVNASNEKLRSQVSSLPTTAAGHQTLQEPSIQFQLQAVSSDPNLSSSYTKRDSKMSKPTKSIQALDFLECYLHLHSDIGNLAKTEETLLPESEEISQAKIKIQSISILPVDNVMESECLQGFKSSLEILLRSNDHTEVQLANIKDVLGKLAFLESKYPSASGITAEVNKAFIQKLKLEEEVADYSNRLAEAKKEEPKFLNCISMQKSTIAELEIKLAEEKAILVALEESHAIHKRKTDELNYKREQAKKTLCHHCIHERTRVEKALQARNDFKLVEATWVQIQQLVSLILGSERI</sequence>
<dbReference type="EMBL" id="JBEDUW010000003">
    <property type="protein sequence ID" value="KAK9939243.1"/>
    <property type="molecule type" value="Genomic_DNA"/>
</dbReference>
<feature type="region of interest" description="Disordered" evidence="2">
    <location>
        <begin position="655"/>
        <end position="687"/>
    </location>
</feature>
<dbReference type="PANTHER" id="PTHR46033">
    <property type="entry name" value="PROTEIN MAIN-LIKE 2"/>
    <property type="match status" value="1"/>
</dbReference>
<reference evidence="4 5" key="1">
    <citation type="journal article" date="2023" name="G3 (Bethesda)">
        <title>A chromosome-length genome assembly and annotation of blackberry (Rubus argutus, cv. 'Hillquist').</title>
        <authorList>
            <person name="Bruna T."/>
            <person name="Aryal R."/>
            <person name="Dudchenko O."/>
            <person name="Sargent D.J."/>
            <person name="Mead D."/>
            <person name="Buti M."/>
            <person name="Cavallini A."/>
            <person name="Hytonen T."/>
            <person name="Andres J."/>
            <person name="Pham M."/>
            <person name="Weisz D."/>
            <person name="Mascagni F."/>
            <person name="Usai G."/>
            <person name="Natali L."/>
            <person name="Bassil N."/>
            <person name="Fernandez G.E."/>
            <person name="Lomsadze A."/>
            <person name="Armour M."/>
            <person name="Olukolu B."/>
            <person name="Poorten T."/>
            <person name="Britton C."/>
            <person name="Davik J."/>
            <person name="Ashrafi H."/>
            <person name="Aiden E.L."/>
            <person name="Borodovsky M."/>
            <person name="Worthington M."/>
        </authorList>
    </citation>
    <scope>NUCLEOTIDE SEQUENCE [LARGE SCALE GENOMIC DNA]</scope>
    <source>
        <strain evidence="4">PI 553951</strain>
    </source>
</reference>
<feature type="compositionally biased region" description="Basic residues" evidence="2">
    <location>
        <begin position="612"/>
        <end position="621"/>
    </location>
</feature>
<gene>
    <name evidence="4" type="ORF">M0R45_015946</name>
</gene>
<feature type="coiled-coil region" evidence="1">
    <location>
        <begin position="876"/>
        <end position="938"/>
    </location>
</feature>
<feature type="compositionally biased region" description="Polar residues" evidence="2">
    <location>
        <begin position="663"/>
        <end position="673"/>
    </location>
</feature>
<dbReference type="AlphaFoldDB" id="A0AAW1XS12"/>
<proteinExistence type="predicted"/>
<organism evidence="4 5">
    <name type="scientific">Rubus argutus</name>
    <name type="common">Southern blackberry</name>
    <dbReference type="NCBI Taxonomy" id="59490"/>
    <lineage>
        <taxon>Eukaryota</taxon>
        <taxon>Viridiplantae</taxon>
        <taxon>Streptophyta</taxon>
        <taxon>Embryophyta</taxon>
        <taxon>Tracheophyta</taxon>
        <taxon>Spermatophyta</taxon>
        <taxon>Magnoliopsida</taxon>
        <taxon>eudicotyledons</taxon>
        <taxon>Gunneridae</taxon>
        <taxon>Pentapetalae</taxon>
        <taxon>rosids</taxon>
        <taxon>fabids</taxon>
        <taxon>Rosales</taxon>
        <taxon>Rosaceae</taxon>
        <taxon>Rosoideae</taxon>
        <taxon>Rosoideae incertae sedis</taxon>
        <taxon>Rubus</taxon>
    </lineage>
</organism>
<evidence type="ECO:0000256" key="2">
    <source>
        <dbReference type="SAM" id="MobiDB-lite"/>
    </source>
</evidence>
<keyword evidence="5" id="KW-1185">Reference proteome</keyword>
<evidence type="ECO:0000256" key="1">
    <source>
        <dbReference type="SAM" id="Coils"/>
    </source>
</evidence>
<accession>A0AAW1XS12</accession>
<feature type="region of interest" description="Disordered" evidence="2">
    <location>
        <begin position="601"/>
        <end position="642"/>
    </location>
</feature>
<dbReference type="InterPro" id="IPR019557">
    <property type="entry name" value="AminoTfrase-like_pln_mobile"/>
</dbReference>